<evidence type="ECO:0000259" key="2">
    <source>
        <dbReference type="PROSITE" id="PS50110"/>
    </source>
</evidence>
<feature type="domain" description="Response regulatory" evidence="2">
    <location>
        <begin position="11"/>
        <end position="121"/>
    </location>
</feature>
<dbReference type="PROSITE" id="PS50110">
    <property type="entry name" value="RESPONSE_REGULATORY"/>
    <property type="match status" value="1"/>
</dbReference>
<dbReference type="AlphaFoldDB" id="A0A0F3H0C4"/>
<keyword evidence="4" id="KW-1185">Reference proteome</keyword>
<proteinExistence type="predicted"/>
<keyword evidence="1" id="KW-0597">Phosphoprotein</keyword>
<evidence type="ECO:0000256" key="1">
    <source>
        <dbReference type="PROSITE-ProRule" id="PRU00169"/>
    </source>
</evidence>
<feature type="modified residue" description="4-aspartylphosphate" evidence="1">
    <location>
        <position position="60"/>
    </location>
</feature>
<accession>A0A0F3H0C4</accession>
<dbReference type="EMBL" id="LACI01000103">
    <property type="protein sequence ID" value="KJU87585.1"/>
    <property type="molecule type" value="Genomic_DNA"/>
</dbReference>
<sequence length="123" mass="14264">MEDIKLLKRINVLCVEDEIIVRLGLGRYLSRRCKAVYEAENGKDGLERYKDHKPDVVITDIEMPVMNGLEMIDRILEIDGNQAIIITTAYDDNEHKSDRACRNIIKPIDYDELVKAIIKCMKR</sequence>
<dbReference type="PANTHER" id="PTHR43228">
    <property type="entry name" value="TWO-COMPONENT RESPONSE REGULATOR"/>
    <property type="match status" value="1"/>
</dbReference>
<gene>
    <name evidence="3" type="ORF">MBAV_000213</name>
</gene>
<organism evidence="3 4">
    <name type="scientific">Candidatus Magnetobacterium bavaricum</name>
    <dbReference type="NCBI Taxonomy" id="29290"/>
    <lineage>
        <taxon>Bacteria</taxon>
        <taxon>Pseudomonadati</taxon>
        <taxon>Nitrospirota</taxon>
        <taxon>Thermodesulfovibrionia</taxon>
        <taxon>Thermodesulfovibrionales</taxon>
        <taxon>Candidatus Magnetobacteriaceae</taxon>
        <taxon>Candidatus Magnetobacterium</taxon>
    </lineage>
</organism>
<dbReference type="InterPro" id="IPR001789">
    <property type="entry name" value="Sig_transdc_resp-reg_receiver"/>
</dbReference>
<evidence type="ECO:0000313" key="4">
    <source>
        <dbReference type="Proteomes" id="UP000033423"/>
    </source>
</evidence>
<dbReference type="SMART" id="SM00448">
    <property type="entry name" value="REC"/>
    <property type="match status" value="1"/>
</dbReference>
<protein>
    <submittedName>
        <fullName evidence="3">Response regulator receiver protein</fullName>
    </submittedName>
</protein>
<dbReference type="Proteomes" id="UP000033423">
    <property type="component" value="Unassembled WGS sequence"/>
</dbReference>
<dbReference type="SUPFAM" id="SSF52172">
    <property type="entry name" value="CheY-like"/>
    <property type="match status" value="1"/>
</dbReference>
<reference evidence="3 4" key="1">
    <citation type="submission" date="2015-02" db="EMBL/GenBank/DDBJ databases">
        <title>Single-cell genomics of uncultivated deep-branching MTB reveals a conserved set of magnetosome genes.</title>
        <authorList>
            <person name="Kolinko S."/>
            <person name="Richter M."/>
            <person name="Glockner F.O."/>
            <person name="Brachmann A."/>
            <person name="Schuler D."/>
        </authorList>
    </citation>
    <scope>NUCLEOTIDE SEQUENCE [LARGE SCALE GENOMIC DNA]</scope>
    <source>
        <strain evidence="3">TM-1</strain>
    </source>
</reference>
<dbReference type="Pfam" id="PF00072">
    <property type="entry name" value="Response_reg"/>
    <property type="match status" value="1"/>
</dbReference>
<dbReference type="GO" id="GO:0000160">
    <property type="term" value="P:phosphorelay signal transduction system"/>
    <property type="evidence" value="ECO:0007669"/>
    <property type="project" value="InterPro"/>
</dbReference>
<comment type="caution">
    <text evidence="3">The sequence shown here is derived from an EMBL/GenBank/DDBJ whole genome shotgun (WGS) entry which is preliminary data.</text>
</comment>
<name>A0A0F3H0C4_9BACT</name>
<evidence type="ECO:0000313" key="3">
    <source>
        <dbReference type="EMBL" id="KJU87585.1"/>
    </source>
</evidence>
<dbReference type="Gene3D" id="3.40.50.2300">
    <property type="match status" value="1"/>
</dbReference>
<dbReference type="InterPro" id="IPR011006">
    <property type="entry name" value="CheY-like_superfamily"/>
</dbReference>
<dbReference type="InterPro" id="IPR052048">
    <property type="entry name" value="ST_Response_Regulator"/>
</dbReference>
<dbReference type="PANTHER" id="PTHR43228:SF1">
    <property type="entry name" value="TWO-COMPONENT RESPONSE REGULATOR ARR22"/>
    <property type="match status" value="1"/>
</dbReference>